<comment type="caution">
    <text evidence="1">The sequence shown here is derived from an EMBL/GenBank/DDBJ whole genome shotgun (WGS) entry which is preliminary data.</text>
</comment>
<dbReference type="PANTHER" id="PTHR11803">
    <property type="entry name" value="2-IMINOBUTANOATE/2-IMINOPROPANOATE DEAMINASE RIDA"/>
    <property type="match status" value="1"/>
</dbReference>
<dbReference type="InterPro" id="IPR035959">
    <property type="entry name" value="RutC-like_sf"/>
</dbReference>
<sequence length="134" mass="15085">MKRIRVEPLSTYLERRRKGPIYPVVVAEGLVYLSGLPPFDPDTGDIKRLPFERQVEIVFDQMKRCLEAAGSSLARVIKCNVYCTPDPAHFIAFNEVYARYFQEESPARIFVHVPSWPGPFDVEVDCVALAGPGG</sequence>
<dbReference type="GO" id="GO:0019239">
    <property type="term" value="F:deaminase activity"/>
    <property type="evidence" value="ECO:0007669"/>
    <property type="project" value="TreeGrafter"/>
</dbReference>
<proteinExistence type="predicted"/>
<protein>
    <submittedName>
        <fullName evidence="1">Translation initiation inhibitor</fullName>
    </submittedName>
</protein>
<dbReference type="AlphaFoldDB" id="A0A176Z0Z8"/>
<dbReference type="Proteomes" id="UP000077173">
    <property type="component" value="Unassembled WGS sequence"/>
</dbReference>
<dbReference type="EMBL" id="LSEF01000080">
    <property type="protein sequence ID" value="OAF12744.1"/>
    <property type="molecule type" value="Genomic_DNA"/>
</dbReference>
<dbReference type="CDD" id="cd00448">
    <property type="entry name" value="YjgF_YER057c_UK114_family"/>
    <property type="match status" value="1"/>
</dbReference>
<dbReference type="GO" id="GO:0005829">
    <property type="term" value="C:cytosol"/>
    <property type="evidence" value="ECO:0007669"/>
    <property type="project" value="TreeGrafter"/>
</dbReference>
<dbReference type="SUPFAM" id="SSF55298">
    <property type="entry name" value="YjgF-like"/>
    <property type="match status" value="1"/>
</dbReference>
<evidence type="ECO:0000313" key="1">
    <source>
        <dbReference type="EMBL" id="OAF12744.1"/>
    </source>
</evidence>
<dbReference type="Pfam" id="PF01042">
    <property type="entry name" value="Ribonuc_L-PSP"/>
    <property type="match status" value="1"/>
</dbReference>
<organism evidence="1 2">
    <name type="scientific">Bradyrhizobium neotropicale</name>
    <dbReference type="NCBI Taxonomy" id="1497615"/>
    <lineage>
        <taxon>Bacteria</taxon>
        <taxon>Pseudomonadati</taxon>
        <taxon>Pseudomonadota</taxon>
        <taxon>Alphaproteobacteria</taxon>
        <taxon>Hyphomicrobiales</taxon>
        <taxon>Nitrobacteraceae</taxon>
        <taxon>Bradyrhizobium</taxon>
    </lineage>
</organism>
<accession>A0A176Z0Z8</accession>
<evidence type="ECO:0000313" key="2">
    <source>
        <dbReference type="Proteomes" id="UP000077173"/>
    </source>
</evidence>
<gene>
    <name evidence="1" type="ORF">AXW67_19175</name>
</gene>
<dbReference type="Gene3D" id="3.30.1330.40">
    <property type="entry name" value="RutC-like"/>
    <property type="match status" value="1"/>
</dbReference>
<keyword evidence="2" id="KW-1185">Reference proteome</keyword>
<reference evidence="1 2" key="1">
    <citation type="submission" date="2016-02" db="EMBL/GenBank/DDBJ databases">
        <title>Draft genome sequence of the strain BR 10247T Bradyrhizobium neotropicale isolated from nodules of Centrolobium paraense.</title>
        <authorList>
            <person name="Simoes-Araujo J.L."/>
            <person name="Barauna A.C."/>
            <person name="Silva K."/>
            <person name="Zilli J.E."/>
        </authorList>
    </citation>
    <scope>NUCLEOTIDE SEQUENCE [LARGE SCALE GENOMIC DNA]</scope>
    <source>
        <strain evidence="1 2">BR 10247</strain>
    </source>
</reference>
<dbReference type="PANTHER" id="PTHR11803:SF39">
    <property type="entry name" value="2-IMINOBUTANOATE_2-IMINOPROPANOATE DEAMINASE"/>
    <property type="match status" value="1"/>
</dbReference>
<name>A0A176Z0Z8_9BRAD</name>
<dbReference type="RefSeq" id="WP_063680075.1">
    <property type="nucleotide sequence ID" value="NZ_LSEF01000080.1"/>
</dbReference>
<dbReference type="InterPro" id="IPR006175">
    <property type="entry name" value="YjgF/YER057c/UK114"/>
</dbReference>